<feature type="binding site" evidence="9">
    <location>
        <position position="100"/>
    </location>
    <ligand>
        <name>L-glutamine</name>
        <dbReference type="ChEBI" id="CHEBI:58359"/>
    </ligand>
</feature>
<dbReference type="InterPro" id="IPR001962">
    <property type="entry name" value="Asn_synthase"/>
</dbReference>
<dbReference type="GO" id="GO:0006529">
    <property type="term" value="P:asparagine biosynthetic process"/>
    <property type="evidence" value="ECO:0007669"/>
    <property type="project" value="UniProtKB-KW"/>
</dbReference>
<evidence type="ECO:0000256" key="5">
    <source>
        <dbReference type="ARBA" id="ARBA00022840"/>
    </source>
</evidence>
<dbReference type="FunCoup" id="Q01UW3">
    <property type="interactions" value="537"/>
</dbReference>
<dbReference type="SUPFAM" id="SSF56235">
    <property type="entry name" value="N-terminal nucleophile aminohydrolases (Ntn hydrolases)"/>
    <property type="match status" value="1"/>
</dbReference>
<dbReference type="PANTHER" id="PTHR43284">
    <property type="entry name" value="ASPARAGINE SYNTHETASE (GLUTAMINE-HYDROLYZING)"/>
    <property type="match status" value="1"/>
</dbReference>
<dbReference type="SUPFAM" id="SSF52402">
    <property type="entry name" value="Adenine nucleotide alpha hydrolases-like"/>
    <property type="match status" value="1"/>
</dbReference>
<evidence type="ECO:0000256" key="9">
    <source>
        <dbReference type="PIRSR" id="PIRSR001589-2"/>
    </source>
</evidence>
<dbReference type="InterPro" id="IPR017932">
    <property type="entry name" value="GATase_2_dom"/>
</dbReference>
<organism evidence="12">
    <name type="scientific">Solibacter usitatus (strain Ellin6076)</name>
    <dbReference type="NCBI Taxonomy" id="234267"/>
    <lineage>
        <taxon>Bacteria</taxon>
        <taxon>Pseudomonadati</taxon>
        <taxon>Acidobacteriota</taxon>
        <taxon>Terriglobia</taxon>
        <taxon>Bryobacterales</taxon>
        <taxon>Solibacteraceae</taxon>
        <taxon>Candidatus Solibacter</taxon>
    </lineage>
</organism>
<dbReference type="InParanoid" id="Q01UW3"/>
<evidence type="ECO:0000256" key="6">
    <source>
        <dbReference type="ARBA" id="ARBA00022962"/>
    </source>
</evidence>
<keyword evidence="4 9" id="KW-0547">Nucleotide-binding</keyword>
<dbReference type="Gene3D" id="3.60.20.10">
    <property type="entry name" value="Glutamine Phosphoribosylpyrophosphate, subunit 1, domain 1"/>
    <property type="match status" value="1"/>
</dbReference>
<dbReference type="PIRSF" id="PIRSF001589">
    <property type="entry name" value="Asn_synthetase_glu-h"/>
    <property type="match status" value="1"/>
</dbReference>
<evidence type="ECO:0000259" key="11">
    <source>
        <dbReference type="PROSITE" id="PS51278"/>
    </source>
</evidence>
<dbReference type="InterPro" id="IPR033738">
    <property type="entry name" value="AsnB_N"/>
</dbReference>
<dbReference type="CDD" id="cd00712">
    <property type="entry name" value="AsnB"/>
    <property type="match status" value="1"/>
</dbReference>
<reference evidence="12" key="1">
    <citation type="submission" date="2006-10" db="EMBL/GenBank/DDBJ databases">
        <title>Complete sequence of Solibacter usitatus Ellin6076.</title>
        <authorList>
            <consortium name="US DOE Joint Genome Institute"/>
            <person name="Copeland A."/>
            <person name="Lucas S."/>
            <person name="Lapidus A."/>
            <person name="Barry K."/>
            <person name="Detter J.C."/>
            <person name="Glavina del Rio T."/>
            <person name="Hammon N."/>
            <person name="Israni S."/>
            <person name="Dalin E."/>
            <person name="Tice H."/>
            <person name="Pitluck S."/>
            <person name="Thompson L.S."/>
            <person name="Brettin T."/>
            <person name="Bruce D."/>
            <person name="Han C."/>
            <person name="Tapia R."/>
            <person name="Gilna P."/>
            <person name="Schmutz J."/>
            <person name="Larimer F."/>
            <person name="Land M."/>
            <person name="Hauser L."/>
            <person name="Kyrpides N."/>
            <person name="Mikhailova N."/>
            <person name="Janssen P.H."/>
            <person name="Kuske C.R."/>
            <person name="Richardson P."/>
        </authorList>
    </citation>
    <scope>NUCLEOTIDE SEQUENCE</scope>
    <source>
        <strain evidence="12">Ellin6076</strain>
    </source>
</reference>
<sequence>MCGIVAVYDAEGAGASAEVAAGLKTLRHRGPDAQHVWLSPDGAICLGHARLSIIDLAHGDQPLANEDESIHCVVNGEFYDFERIRRGLEGRGHRFRTHSDSEILLHLYEDLGVECLRELRGEFAFVLWDGRRRVLMAARDRFGIKPLFYSRTGERLLFASEVKALHAAGVPAAWDEQGFLETFSAMYASSPTLFRHVSAIPPGHYLLSRDLGCSLHKYWDFEFPAEGNLPERRDEECVAEFGAVLDEAVRLRLRADVPVGCYLSGGIDSCSVLALMAKHAPGRVRAFSLSFDHELYDEGPIAREMAQRTGAEFTMIPVSHAGMAADLSDALWHNESFFLNAGSAAKFALSRAVRDAGYKVVLTGEGSDEVLAGYAFFRQDMIRHASNNGGAAEAIERLRAANPASGGLMFTTKQVTPVAGYVDRLGYFPSFLEARKAGLEALRALLTIAYETDEVLTRLLNRVDIAGQLTGRHVLNQSLYLNNKTILPGYILSALGDRVEMAHSIEARLPFLDHHVVEYTRRIPVDLKIRGTVEKYILREAMKPMLTTTVYKRQKHPFLSPPALLKPDEPLHALLQDTLRGRALDRVPYLRRTEVAGFLDRAGGLDVAGKIAAEFPLMMMLSACLVAERFGL</sequence>
<dbReference type="eggNOG" id="COG0367">
    <property type="taxonomic scope" value="Bacteria"/>
</dbReference>
<evidence type="ECO:0000256" key="1">
    <source>
        <dbReference type="ARBA" id="ARBA00005187"/>
    </source>
</evidence>
<dbReference type="Pfam" id="PF00733">
    <property type="entry name" value="Asn_synthase"/>
    <property type="match status" value="1"/>
</dbReference>
<keyword evidence="6 8" id="KW-0315">Glutamine amidotransferase</keyword>
<dbReference type="Pfam" id="PF13537">
    <property type="entry name" value="GATase_7"/>
    <property type="match status" value="1"/>
</dbReference>
<evidence type="ECO:0000256" key="2">
    <source>
        <dbReference type="ARBA" id="ARBA00005752"/>
    </source>
</evidence>
<comment type="similarity">
    <text evidence="2">Belongs to the asparagine synthetase family.</text>
</comment>
<keyword evidence="12" id="KW-0436">Ligase</keyword>
<evidence type="ECO:0000256" key="8">
    <source>
        <dbReference type="PIRSR" id="PIRSR001589-1"/>
    </source>
</evidence>
<gene>
    <name evidence="12" type="ordered locus">Acid_5610</name>
</gene>
<protein>
    <recommendedName>
        <fullName evidence="3">asparagine synthase (glutamine-hydrolyzing)</fullName>
        <ecNumber evidence="3">6.3.5.4</ecNumber>
    </recommendedName>
</protein>
<proteinExistence type="inferred from homology"/>
<dbReference type="CDD" id="cd01991">
    <property type="entry name" value="Asn_synthase_B_C"/>
    <property type="match status" value="1"/>
</dbReference>
<dbReference type="PANTHER" id="PTHR43284:SF1">
    <property type="entry name" value="ASPARAGINE SYNTHETASE"/>
    <property type="match status" value="1"/>
</dbReference>
<evidence type="ECO:0000256" key="10">
    <source>
        <dbReference type="PIRSR" id="PIRSR001589-3"/>
    </source>
</evidence>
<dbReference type="HOGENOM" id="CLU_014658_3_1_0"/>
<keyword evidence="8" id="KW-0061">Asparagine biosynthesis</keyword>
<dbReference type="EMBL" id="CP000473">
    <property type="protein sequence ID" value="ABJ86557.1"/>
    <property type="molecule type" value="Genomic_DNA"/>
</dbReference>
<evidence type="ECO:0000256" key="4">
    <source>
        <dbReference type="ARBA" id="ARBA00022741"/>
    </source>
</evidence>
<dbReference type="EC" id="6.3.5.4" evidence="3"/>
<feature type="domain" description="Glutamine amidotransferase type-2" evidence="11">
    <location>
        <begin position="2"/>
        <end position="211"/>
    </location>
</feature>
<dbReference type="NCBIfam" id="TIGR01536">
    <property type="entry name" value="asn_synth_AEB"/>
    <property type="match status" value="1"/>
</dbReference>
<dbReference type="GO" id="GO:0005524">
    <property type="term" value="F:ATP binding"/>
    <property type="evidence" value="ECO:0007669"/>
    <property type="project" value="UniProtKB-KW"/>
</dbReference>
<comment type="pathway">
    <text evidence="1">Amino-acid biosynthesis; L-asparagine biosynthesis; L-asparagine from L-aspartate (L-Gln route): step 1/1.</text>
</comment>
<dbReference type="InterPro" id="IPR029055">
    <property type="entry name" value="Ntn_hydrolases_N"/>
</dbReference>
<dbReference type="PROSITE" id="PS51278">
    <property type="entry name" value="GATASE_TYPE_2"/>
    <property type="match status" value="1"/>
</dbReference>
<dbReference type="KEGG" id="sus:Acid_5610"/>
<dbReference type="GO" id="GO:0004066">
    <property type="term" value="F:asparagine synthase (glutamine-hydrolyzing) activity"/>
    <property type="evidence" value="ECO:0007669"/>
    <property type="project" value="UniProtKB-EC"/>
</dbReference>
<evidence type="ECO:0000313" key="12">
    <source>
        <dbReference type="EMBL" id="ABJ86557.1"/>
    </source>
</evidence>
<evidence type="ECO:0000256" key="3">
    <source>
        <dbReference type="ARBA" id="ARBA00012737"/>
    </source>
</evidence>
<dbReference type="GO" id="GO:0005829">
    <property type="term" value="C:cytosol"/>
    <property type="evidence" value="ECO:0007669"/>
    <property type="project" value="TreeGrafter"/>
</dbReference>
<dbReference type="STRING" id="234267.Acid_5610"/>
<feature type="site" description="Important for beta-aspartyl-AMP intermediate formation" evidence="10">
    <location>
        <position position="365"/>
    </location>
</feature>
<keyword evidence="8" id="KW-0028">Amino-acid biosynthesis</keyword>
<dbReference type="InterPro" id="IPR006426">
    <property type="entry name" value="Asn_synth_AEB"/>
</dbReference>
<name>Q01UW3_SOLUE</name>
<accession>Q01UW3</accession>
<dbReference type="Gene3D" id="3.40.50.620">
    <property type="entry name" value="HUPs"/>
    <property type="match status" value="2"/>
</dbReference>
<comment type="catalytic activity">
    <reaction evidence="7">
        <text>L-aspartate + L-glutamine + ATP + H2O = L-asparagine + L-glutamate + AMP + diphosphate + H(+)</text>
        <dbReference type="Rhea" id="RHEA:12228"/>
        <dbReference type="ChEBI" id="CHEBI:15377"/>
        <dbReference type="ChEBI" id="CHEBI:15378"/>
        <dbReference type="ChEBI" id="CHEBI:29985"/>
        <dbReference type="ChEBI" id="CHEBI:29991"/>
        <dbReference type="ChEBI" id="CHEBI:30616"/>
        <dbReference type="ChEBI" id="CHEBI:33019"/>
        <dbReference type="ChEBI" id="CHEBI:58048"/>
        <dbReference type="ChEBI" id="CHEBI:58359"/>
        <dbReference type="ChEBI" id="CHEBI:456215"/>
        <dbReference type="EC" id="6.3.5.4"/>
    </reaction>
</comment>
<evidence type="ECO:0000256" key="7">
    <source>
        <dbReference type="ARBA" id="ARBA00048741"/>
    </source>
</evidence>
<dbReference type="InterPro" id="IPR051786">
    <property type="entry name" value="ASN_synthetase/amidase"/>
</dbReference>
<dbReference type="AlphaFoldDB" id="Q01UW3"/>
<dbReference type="InterPro" id="IPR014729">
    <property type="entry name" value="Rossmann-like_a/b/a_fold"/>
</dbReference>
<dbReference type="OrthoDB" id="9763290at2"/>
<feature type="active site" description="For GATase activity" evidence="8">
    <location>
        <position position="2"/>
    </location>
</feature>
<keyword evidence="5 9" id="KW-0067">ATP-binding</keyword>